<evidence type="ECO:0000259" key="2">
    <source>
        <dbReference type="SMART" id="SM00717"/>
    </source>
</evidence>
<sequence length="632" mass="68512">MKSFSSSAINKTGKKFAPKAPIRRAPAAAPARRPSVVQQSPAEPVQEDKAKDVADSALIPSVAAEPEPSAVTELSPAVAASATEQTPTASNNAVTPPISTPTTAPTTTQIITPTTTPIAKPTPIPKPTVTSKPTPIAKPTPIPKPIAISKPTPIQKPAAIPLSQKRKSSISVAQPAPVLTVPPTPPSTQPTLSPANVPTSEVQPPSSEDHGPETALLEYARIETARAAENLVDSNEALPRSQPETEQNAPIESRPAKRARTLSTTATAVPARKKSVSAAASRRSSQSIVPTIEDSSATPGGSNLSTPDPTKPKKRKYSKAGTSDLEGSEKPKRTRKKREPTPEGAETVEILPNVVKMSELCKDLRTGKKSKRETELRKIDQAEEERKKQGGTPGPGTGTPVKQTEPELEKSEKPVDWKPQSGPIMRIVNGEIVLDSTSLQVDRHADAARAAGDLEDVVESSFTRKINQASYGKRTKTETWDEEMTDLFYRGLRIFGTDFMVISKMFPGRSRRQIKLKFNNEERRDPQRIKETLMGPTEVMDIATYSEMTNTVYDDPKIVQQELDDEKKRIEDQHAKEKEMQEEMLRNPTGGDSKDDKNDKMAVKKSRKKAGLKNQGGGTEEVLGSIDDFPMA</sequence>
<dbReference type="FunFam" id="1.10.10.60:FF:000322">
    <property type="entry name" value="Transcription factor TFIIIB component B"/>
    <property type="match status" value="1"/>
</dbReference>
<dbReference type="SMART" id="SM00717">
    <property type="entry name" value="SANT"/>
    <property type="match status" value="1"/>
</dbReference>
<dbReference type="GeneID" id="81589818"/>
<protein>
    <recommendedName>
        <fullName evidence="2">Myb-like domain-containing protein</fullName>
    </recommendedName>
</protein>
<dbReference type="PANTHER" id="PTHR22929:SF0">
    <property type="entry name" value="TRANSCRIPTION FACTOR TFIIIB COMPONENT B'' HOMOLOG"/>
    <property type="match status" value="1"/>
</dbReference>
<evidence type="ECO:0000313" key="3">
    <source>
        <dbReference type="EMBL" id="KAJ5598437.1"/>
    </source>
</evidence>
<evidence type="ECO:0000256" key="1">
    <source>
        <dbReference type="SAM" id="MobiDB-lite"/>
    </source>
</evidence>
<dbReference type="Pfam" id="PF15963">
    <property type="entry name" value="Myb_DNA-bind_7"/>
    <property type="match status" value="1"/>
</dbReference>
<feature type="compositionally biased region" description="Polar residues" evidence="1">
    <location>
        <begin position="82"/>
        <end position="93"/>
    </location>
</feature>
<dbReference type="GO" id="GO:0000126">
    <property type="term" value="C:transcription factor TFIIIB complex"/>
    <property type="evidence" value="ECO:0007669"/>
    <property type="project" value="TreeGrafter"/>
</dbReference>
<proteinExistence type="predicted"/>
<dbReference type="PANTHER" id="PTHR22929">
    <property type="entry name" value="RNA POLYMERASE III TRANSCRIPTION INITIATION FACTOR B"/>
    <property type="match status" value="1"/>
</dbReference>
<keyword evidence="4" id="KW-1185">Reference proteome</keyword>
<dbReference type="InterPro" id="IPR009057">
    <property type="entry name" value="Homeodomain-like_sf"/>
</dbReference>
<feature type="region of interest" description="Disordered" evidence="1">
    <location>
        <begin position="571"/>
        <end position="632"/>
    </location>
</feature>
<dbReference type="RefSeq" id="XP_056751652.1">
    <property type="nucleotide sequence ID" value="XM_056899576.1"/>
</dbReference>
<gene>
    <name evidence="3" type="ORF">N7537_008521</name>
</gene>
<dbReference type="GO" id="GO:0001156">
    <property type="term" value="F:TFIIIC-class transcription factor complex binding"/>
    <property type="evidence" value="ECO:0007669"/>
    <property type="project" value="TreeGrafter"/>
</dbReference>
<feature type="compositionally biased region" description="Basic and acidic residues" evidence="1">
    <location>
        <begin position="359"/>
        <end position="388"/>
    </location>
</feature>
<organism evidence="3 4">
    <name type="scientific">Penicillium hordei</name>
    <dbReference type="NCBI Taxonomy" id="40994"/>
    <lineage>
        <taxon>Eukaryota</taxon>
        <taxon>Fungi</taxon>
        <taxon>Dikarya</taxon>
        <taxon>Ascomycota</taxon>
        <taxon>Pezizomycotina</taxon>
        <taxon>Eurotiomycetes</taxon>
        <taxon>Eurotiomycetidae</taxon>
        <taxon>Eurotiales</taxon>
        <taxon>Aspergillaceae</taxon>
        <taxon>Penicillium</taxon>
    </lineage>
</organism>
<comment type="caution">
    <text evidence="3">The sequence shown here is derived from an EMBL/GenBank/DDBJ whole genome shotgun (WGS) entry which is preliminary data.</text>
</comment>
<accession>A0AAD6E0P6</accession>
<reference evidence="3" key="2">
    <citation type="submission" date="2023-01" db="EMBL/GenBank/DDBJ databases">
        <authorList>
            <person name="Petersen C."/>
        </authorList>
    </citation>
    <scope>NUCLEOTIDE SEQUENCE</scope>
    <source>
        <strain evidence="3">IBT 12815</strain>
    </source>
</reference>
<feature type="compositionally biased region" description="Polar residues" evidence="1">
    <location>
        <begin position="286"/>
        <end position="308"/>
    </location>
</feature>
<feature type="domain" description="Myb-like" evidence="2">
    <location>
        <begin position="476"/>
        <end position="524"/>
    </location>
</feature>
<dbReference type="GO" id="GO:0070898">
    <property type="term" value="P:RNA polymerase III preinitiation complex assembly"/>
    <property type="evidence" value="ECO:0007669"/>
    <property type="project" value="TreeGrafter"/>
</dbReference>
<dbReference type="InterPro" id="IPR001005">
    <property type="entry name" value="SANT/Myb"/>
</dbReference>
<feature type="compositionally biased region" description="Basic and acidic residues" evidence="1">
    <location>
        <begin position="592"/>
        <end position="602"/>
    </location>
</feature>
<feature type="compositionally biased region" description="Low complexity" evidence="1">
    <location>
        <begin position="94"/>
        <end position="119"/>
    </location>
</feature>
<feature type="compositionally biased region" description="Basic and acidic residues" evidence="1">
    <location>
        <begin position="571"/>
        <end position="585"/>
    </location>
</feature>
<feature type="compositionally biased region" description="Low complexity" evidence="1">
    <location>
        <begin position="18"/>
        <end position="34"/>
    </location>
</feature>
<feature type="compositionally biased region" description="Basic and acidic residues" evidence="1">
    <location>
        <begin position="404"/>
        <end position="416"/>
    </location>
</feature>
<feature type="compositionally biased region" description="Polar residues" evidence="1">
    <location>
        <begin position="196"/>
        <end position="206"/>
    </location>
</feature>
<dbReference type="CDD" id="cd00167">
    <property type="entry name" value="SANT"/>
    <property type="match status" value="1"/>
</dbReference>
<reference evidence="3" key="1">
    <citation type="journal article" date="2023" name="IMA Fungus">
        <title>Comparative genomic study of the Penicillium genus elucidates a diverse pangenome and 15 lateral gene transfer events.</title>
        <authorList>
            <person name="Petersen C."/>
            <person name="Sorensen T."/>
            <person name="Nielsen M.R."/>
            <person name="Sondergaard T.E."/>
            <person name="Sorensen J.L."/>
            <person name="Fitzpatrick D.A."/>
            <person name="Frisvad J.C."/>
            <person name="Nielsen K.L."/>
        </authorList>
    </citation>
    <scope>NUCLEOTIDE SEQUENCE</scope>
    <source>
        <strain evidence="3">IBT 12815</strain>
    </source>
</reference>
<feature type="compositionally biased region" description="Polar residues" evidence="1">
    <location>
        <begin position="1"/>
        <end position="10"/>
    </location>
</feature>
<dbReference type="InterPro" id="IPR039467">
    <property type="entry name" value="TFIIIB_B''_Myb"/>
</dbReference>
<evidence type="ECO:0000313" key="4">
    <source>
        <dbReference type="Proteomes" id="UP001213799"/>
    </source>
</evidence>
<dbReference type="PRINTS" id="PR01217">
    <property type="entry name" value="PRICHEXTENSN"/>
</dbReference>
<feature type="compositionally biased region" description="Low complexity" evidence="1">
    <location>
        <begin position="276"/>
        <end position="285"/>
    </location>
</feature>
<dbReference type="EMBL" id="JAQJAE010000004">
    <property type="protein sequence ID" value="KAJ5598437.1"/>
    <property type="molecule type" value="Genomic_DNA"/>
</dbReference>
<name>A0AAD6E0P6_9EURO</name>
<dbReference type="AlphaFoldDB" id="A0AAD6E0P6"/>
<feature type="region of interest" description="Disordered" evidence="1">
    <location>
        <begin position="1"/>
        <end position="422"/>
    </location>
</feature>
<dbReference type="SUPFAM" id="SSF46689">
    <property type="entry name" value="Homeodomain-like"/>
    <property type="match status" value="1"/>
</dbReference>
<dbReference type="Gene3D" id="1.10.10.60">
    <property type="entry name" value="Homeodomain-like"/>
    <property type="match status" value="1"/>
</dbReference>
<dbReference type="Proteomes" id="UP001213799">
    <property type="component" value="Unassembled WGS sequence"/>
</dbReference>